<name>A0AAV4ZIG5_9HYPH</name>
<organism evidence="1 2">
    <name type="scientific">Methylobacterium hispanicum</name>
    <dbReference type="NCBI Taxonomy" id="270350"/>
    <lineage>
        <taxon>Bacteria</taxon>
        <taxon>Pseudomonadati</taxon>
        <taxon>Pseudomonadota</taxon>
        <taxon>Alphaproteobacteria</taxon>
        <taxon>Hyphomicrobiales</taxon>
        <taxon>Methylobacteriaceae</taxon>
        <taxon>Methylobacterium</taxon>
    </lineage>
</organism>
<reference evidence="1" key="2">
    <citation type="submission" date="2021-08" db="EMBL/GenBank/DDBJ databases">
        <authorList>
            <person name="Tani A."/>
            <person name="Ola A."/>
            <person name="Ogura Y."/>
            <person name="Katsura K."/>
            <person name="Hayashi T."/>
        </authorList>
    </citation>
    <scope>NUCLEOTIDE SEQUENCE</scope>
    <source>
        <strain evidence="1">DSM 16372</strain>
    </source>
</reference>
<evidence type="ECO:0000313" key="1">
    <source>
        <dbReference type="EMBL" id="GJD87693.1"/>
    </source>
</evidence>
<dbReference type="EMBL" id="BPQO01000004">
    <property type="protein sequence ID" value="GJD87693.1"/>
    <property type="molecule type" value="Genomic_DNA"/>
</dbReference>
<sequence>MIVDLPVRWRGRALLHGMRTARDHLFRETVPVRVPEVARAEAVEVCRRKAPWAAAGGQTISTLFHEGRFWRPVWRLSARMLSEADLPDEFGEGELLGAWKNADAHYVLEGPRVVNESQPLPPDAPVRRWNGDDREARIAAASRYVASRCTLFDGMVYEESPMPVIVAVSSINPGIGGFDLDALIPNGAPQIAFCDDAHRIHYDFVGPYPRADSADCFRLDRMEAAVEHAASRWDMDPDLVERIPDLEVLRPDLLVHDDEDVAVAAAAGEAYRRLSTAAFLLPRAGVEAVLDLRDARRLEPLEDRIVLVRRALSVLEEIDPEAIPPVLRTEVPKAAARLRAGVLRHEMFVAPAPDLLAPASA</sequence>
<accession>A0AAV4ZIG5</accession>
<keyword evidence="2" id="KW-1185">Reference proteome</keyword>
<dbReference type="RefSeq" id="WP_238229689.1">
    <property type="nucleotide sequence ID" value="NZ_BPQO01000004.1"/>
</dbReference>
<dbReference type="AlphaFoldDB" id="A0AAV4ZIG5"/>
<evidence type="ECO:0000313" key="2">
    <source>
        <dbReference type="Proteomes" id="UP001055247"/>
    </source>
</evidence>
<dbReference type="Proteomes" id="UP001055247">
    <property type="component" value="Unassembled WGS sequence"/>
</dbReference>
<reference evidence="1" key="1">
    <citation type="journal article" date="2016" name="Front. Microbiol.">
        <title>Genome Sequence of the Piezophilic, Mesophilic Sulfate-Reducing Bacterium Desulfovibrio indicus J2T.</title>
        <authorList>
            <person name="Cao J."/>
            <person name="Maignien L."/>
            <person name="Shao Z."/>
            <person name="Alain K."/>
            <person name="Jebbar M."/>
        </authorList>
    </citation>
    <scope>NUCLEOTIDE SEQUENCE</scope>
    <source>
        <strain evidence="1">DSM 16372</strain>
    </source>
</reference>
<comment type="caution">
    <text evidence="1">The sequence shown here is derived from an EMBL/GenBank/DDBJ whole genome shotgun (WGS) entry which is preliminary data.</text>
</comment>
<proteinExistence type="predicted"/>
<protein>
    <submittedName>
        <fullName evidence="1">Uncharacterized protein</fullName>
    </submittedName>
</protein>
<gene>
    <name evidence="1" type="ORF">BHAOGJBA_1198</name>
</gene>